<dbReference type="RefSeq" id="WP_157534029.1">
    <property type="nucleotide sequence ID" value="NZ_LN831304.1"/>
</dbReference>
<organism evidence="2 3">
    <name type="scientific">Halobacterium hubeiense</name>
    <dbReference type="NCBI Taxonomy" id="1407499"/>
    <lineage>
        <taxon>Archaea</taxon>
        <taxon>Methanobacteriati</taxon>
        <taxon>Methanobacteriota</taxon>
        <taxon>Stenosarchaea group</taxon>
        <taxon>Halobacteria</taxon>
        <taxon>Halobacteriales</taxon>
        <taxon>Halobacteriaceae</taxon>
        <taxon>Halobacterium</taxon>
    </lineage>
</organism>
<dbReference type="Proteomes" id="UP000066737">
    <property type="component" value="Plasmid pSTJ002"/>
</dbReference>
<feature type="compositionally biased region" description="Polar residues" evidence="1">
    <location>
        <begin position="12"/>
        <end position="21"/>
    </location>
</feature>
<keyword evidence="3" id="KW-1185">Reference proteome</keyword>
<dbReference type="AlphaFoldDB" id="A0A0U5H6Y6"/>
<protein>
    <submittedName>
        <fullName evidence="2">Uncharacterized protein</fullName>
    </submittedName>
</protein>
<dbReference type="KEGG" id="hhb:Hhub_5046"/>
<evidence type="ECO:0000313" key="2">
    <source>
        <dbReference type="EMBL" id="CQH64501.1"/>
    </source>
</evidence>
<evidence type="ECO:0000313" key="3">
    <source>
        <dbReference type="Proteomes" id="UP000066737"/>
    </source>
</evidence>
<dbReference type="GeneID" id="43331115"/>
<feature type="compositionally biased region" description="Acidic residues" evidence="1">
    <location>
        <begin position="22"/>
        <end position="35"/>
    </location>
</feature>
<feature type="region of interest" description="Disordered" evidence="1">
    <location>
        <begin position="12"/>
        <end position="62"/>
    </location>
</feature>
<dbReference type="OrthoDB" id="351162at2157"/>
<gene>
    <name evidence="2" type="ORF">HHUB_5046</name>
</gene>
<sequence>MCSWDNFLENLFSGSDNSNDTENGDEDQSPIADDDSPYKYSTGETLDADQSPERPEDLPDQSQYDVVAIAALDDGRIFEIDTVNEREVLFIDPKNAGAARQSDAKAAIRDGKEQTGGLSPPESHPLIAAYHGGGEEYMDSLEEFYERKVPTRFVEMIKDAALLRYAETYDNLSLLDVRERKAEMTKYGDEALNAASFCSAGFFDFNGLFQEKYRERVLNGSDTEDDYRDAFIQTVRAAPFVVFVKSDQQGAYYTDDELEPYEQVYDDALQKSRHIDEYTWDFEYMQIRGTGPSTHPTVRETCRYFRDNHENLDYSLEEEERDLVFKFDPETL</sequence>
<name>A0A0U5H6Y6_9EURY</name>
<proteinExistence type="predicted"/>
<dbReference type="EMBL" id="LN831304">
    <property type="protein sequence ID" value="CQH64501.1"/>
    <property type="molecule type" value="Genomic_DNA"/>
</dbReference>
<reference evidence="3" key="1">
    <citation type="journal article" date="2016" name="Environ. Microbiol.">
        <title>The complete genome of a viable archaeum isolated from 123-million-year-old rock salt.</title>
        <authorList>
            <person name="Jaakkola S.T."/>
            <person name="Pfeiffer F."/>
            <person name="Ravantti J.J."/>
            <person name="Guo Q."/>
            <person name="Liu Y."/>
            <person name="Chen X."/>
            <person name="Ma H."/>
            <person name="Yang C."/>
            <person name="Oksanen H.M."/>
            <person name="Bamford D.H."/>
        </authorList>
    </citation>
    <scope>NUCLEOTIDE SEQUENCE</scope>
    <source>
        <strain evidence="3">JI20-1</strain>
        <plasmid evidence="3">Plasmid pSTJ002</plasmid>
    </source>
</reference>
<accession>A0A0U5H6Y6</accession>
<evidence type="ECO:0000256" key="1">
    <source>
        <dbReference type="SAM" id="MobiDB-lite"/>
    </source>
</evidence>
<geneLocation type="plasmid" evidence="3">
    <name>pSTJ002</name>
</geneLocation>